<name>A0ACB0YA53_MELEN</name>
<evidence type="ECO:0000313" key="2">
    <source>
        <dbReference type="Proteomes" id="UP001497535"/>
    </source>
</evidence>
<dbReference type="EMBL" id="CAVMJV010000008">
    <property type="protein sequence ID" value="CAK5037607.1"/>
    <property type="molecule type" value="Genomic_DNA"/>
</dbReference>
<gene>
    <name evidence="1" type="ORF">MENTE1834_LOCUS9382</name>
</gene>
<comment type="caution">
    <text evidence="1">The sequence shown here is derived from an EMBL/GenBank/DDBJ whole genome shotgun (WGS) entry which is preliminary data.</text>
</comment>
<reference evidence="1" key="1">
    <citation type="submission" date="2023-11" db="EMBL/GenBank/DDBJ databases">
        <authorList>
            <person name="Poullet M."/>
        </authorList>
    </citation>
    <scope>NUCLEOTIDE SEQUENCE</scope>
    <source>
        <strain evidence="1">E1834</strain>
    </source>
</reference>
<evidence type="ECO:0000313" key="1">
    <source>
        <dbReference type="EMBL" id="CAK5037607.1"/>
    </source>
</evidence>
<sequence length="91" mass="10332">MLGLLKTPKFLYIILLMELLLIKSNMSFIYPNQNALINNENKIDSQIEKTRVRRGYLKAAAVGAAMGAAAFAVKKTFFKNKNKNKYYNNGK</sequence>
<protein>
    <submittedName>
        <fullName evidence="1">Uncharacterized protein</fullName>
    </submittedName>
</protein>
<proteinExistence type="predicted"/>
<organism evidence="1 2">
    <name type="scientific">Meloidogyne enterolobii</name>
    <name type="common">Root-knot nematode worm</name>
    <name type="synonym">Meloidogyne mayaguensis</name>
    <dbReference type="NCBI Taxonomy" id="390850"/>
    <lineage>
        <taxon>Eukaryota</taxon>
        <taxon>Metazoa</taxon>
        <taxon>Ecdysozoa</taxon>
        <taxon>Nematoda</taxon>
        <taxon>Chromadorea</taxon>
        <taxon>Rhabditida</taxon>
        <taxon>Tylenchina</taxon>
        <taxon>Tylenchomorpha</taxon>
        <taxon>Tylenchoidea</taxon>
        <taxon>Meloidogynidae</taxon>
        <taxon>Meloidogyninae</taxon>
        <taxon>Meloidogyne</taxon>
    </lineage>
</organism>
<dbReference type="Proteomes" id="UP001497535">
    <property type="component" value="Unassembled WGS sequence"/>
</dbReference>
<accession>A0ACB0YA53</accession>
<keyword evidence="2" id="KW-1185">Reference proteome</keyword>